<protein>
    <submittedName>
        <fullName evidence="2">Uncharacterized protein</fullName>
    </submittedName>
</protein>
<proteinExistence type="predicted"/>
<name>A0A2H3E6G1_ARMGA</name>
<dbReference type="EMBL" id="KZ293645">
    <property type="protein sequence ID" value="PBL01735.1"/>
    <property type="molecule type" value="Genomic_DNA"/>
</dbReference>
<keyword evidence="1" id="KW-1133">Transmembrane helix</keyword>
<accession>A0A2H3E6G1</accession>
<reference evidence="3" key="1">
    <citation type="journal article" date="2017" name="Nat. Ecol. Evol.">
        <title>Genome expansion and lineage-specific genetic innovations in the forest pathogenic fungi Armillaria.</title>
        <authorList>
            <person name="Sipos G."/>
            <person name="Prasanna A.N."/>
            <person name="Walter M.C."/>
            <person name="O'Connor E."/>
            <person name="Balint B."/>
            <person name="Krizsan K."/>
            <person name="Kiss B."/>
            <person name="Hess J."/>
            <person name="Varga T."/>
            <person name="Slot J."/>
            <person name="Riley R."/>
            <person name="Boka B."/>
            <person name="Rigling D."/>
            <person name="Barry K."/>
            <person name="Lee J."/>
            <person name="Mihaltcheva S."/>
            <person name="LaButti K."/>
            <person name="Lipzen A."/>
            <person name="Waldron R."/>
            <person name="Moloney N.M."/>
            <person name="Sperisen C."/>
            <person name="Kredics L."/>
            <person name="Vagvoelgyi C."/>
            <person name="Patrignani A."/>
            <person name="Fitzpatrick D."/>
            <person name="Nagy I."/>
            <person name="Doyle S."/>
            <person name="Anderson J.B."/>
            <person name="Grigoriev I.V."/>
            <person name="Gueldener U."/>
            <person name="Muensterkoetter M."/>
            <person name="Nagy L.G."/>
        </authorList>
    </citation>
    <scope>NUCLEOTIDE SEQUENCE [LARGE SCALE GENOMIC DNA]</scope>
    <source>
        <strain evidence="3">Ar21-2</strain>
    </source>
</reference>
<feature type="transmembrane region" description="Helical" evidence="1">
    <location>
        <begin position="17"/>
        <end position="39"/>
    </location>
</feature>
<evidence type="ECO:0000313" key="3">
    <source>
        <dbReference type="Proteomes" id="UP000217790"/>
    </source>
</evidence>
<keyword evidence="1" id="KW-0812">Transmembrane</keyword>
<gene>
    <name evidence="2" type="ORF">ARMGADRAFT_1023160</name>
</gene>
<evidence type="ECO:0000313" key="2">
    <source>
        <dbReference type="EMBL" id="PBL01735.1"/>
    </source>
</evidence>
<dbReference type="PROSITE" id="PS51257">
    <property type="entry name" value="PROKAR_LIPOPROTEIN"/>
    <property type="match status" value="1"/>
</dbReference>
<keyword evidence="1" id="KW-0472">Membrane</keyword>
<feature type="transmembrane region" description="Helical" evidence="1">
    <location>
        <begin position="46"/>
        <end position="64"/>
    </location>
</feature>
<dbReference type="InParanoid" id="A0A2H3E6G1"/>
<sequence>MSKISKKPFIKYKCPTALWYLGTYGVSILFSSSCYCIGVEKRRTSSFGFLTGVIFLGLWTVLAVEDFAQDAALKRVCASPSKQAPGRRRHFGFARQPSLSTSTNSSRWTSSKRHVSRQCLVSKQKAEALYSAAWITAARESVAQDFIQISFDLVAQARRIQAIVENYFYHWQPLGRRINCKPLSSG</sequence>
<organism evidence="2 3">
    <name type="scientific">Armillaria gallica</name>
    <name type="common">Bulbous honey fungus</name>
    <name type="synonym">Armillaria bulbosa</name>
    <dbReference type="NCBI Taxonomy" id="47427"/>
    <lineage>
        <taxon>Eukaryota</taxon>
        <taxon>Fungi</taxon>
        <taxon>Dikarya</taxon>
        <taxon>Basidiomycota</taxon>
        <taxon>Agaricomycotina</taxon>
        <taxon>Agaricomycetes</taxon>
        <taxon>Agaricomycetidae</taxon>
        <taxon>Agaricales</taxon>
        <taxon>Marasmiineae</taxon>
        <taxon>Physalacriaceae</taxon>
        <taxon>Armillaria</taxon>
    </lineage>
</organism>
<dbReference type="AlphaFoldDB" id="A0A2H3E6G1"/>
<dbReference type="Proteomes" id="UP000217790">
    <property type="component" value="Unassembled WGS sequence"/>
</dbReference>
<keyword evidence="3" id="KW-1185">Reference proteome</keyword>
<evidence type="ECO:0000256" key="1">
    <source>
        <dbReference type="SAM" id="Phobius"/>
    </source>
</evidence>
<dbReference type="OMA" id="RRINCKP"/>